<reference evidence="2" key="1">
    <citation type="submission" date="2020-10" db="EMBL/GenBank/DDBJ databases">
        <authorList>
            <person name="Gilroy R."/>
        </authorList>
    </citation>
    <scope>NUCLEOTIDE SEQUENCE</scope>
    <source>
        <strain evidence="2">2889</strain>
    </source>
</reference>
<gene>
    <name evidence="2" type="ORF">IAB08_02905</name>
</gene>
<dbReference type="SUPFAM" id="SSF56601">
    <property type="entry name" value="beta-lactamase/transpeptidase-like"/>
    <property type="match status" value="1"/>
</dbReference>
<evidence type="ECO:0000259" key="1">
    <source>
        <dbReference type="Pfam" id="PF00144"/>
    </source>
</evidence>
<organism evidence="2 3">
    <name type="scientific">Candidatus Pullibacteroides excrementavium</name>
    <dbReference type="NCBI Taxonomy" id="2840905"/>
    <lineage>
        <taxon>Bacteria</taxon>
        <taxon>Pseudomonadati</taxon>
        <taxon>Bacteroidota</taxon>
        <taxon>Bacteroidia</taxon>
        <taxon>Bacteroidales</taxon>
        <taxon>Candidatus Pullibacteroides</taxon>
    </lineage>
</organism>
<dbReference type="InterPro" id="IPR012338">
    <property type="entry name" value="Beta-lactam/transpept-like"/>
</dbReference>
<dbReference type="PANTHER" id="PTHR46825">
    <property type="entry name" value="D-ALANYL-D-ALANINE-CARBOXYPEPTIDASE/ENDOPEPTIDASE AMPH"/>
    <property type="match status" value="1"/>
</dbReference>
<feature type="domain" description="Beta-lactamase-related" evidence="1">
    <location>
        <begin position="76"/>
        <end position="385"/>
    </location>
</feature>
<proteinExistence type="predicted"/>
<evidence type="ECO:0000313" key="2">
    <source>
        <dbReference type="EMBL" id="MBO8432231.1"/>
    </source>
</evidence>
<dbReference type="AlphaFoldDB" id="A0A9D9H0V7"/>
<dbReference type="EMBL" id="JADIMZ010000037">
    <property type="protein sequence ID" value="MBO8432231.1"/>
    <property type="molecule type" value="Genomic_DNA"/>
</dbReference>
<comment type="caution">
    <text evidence="2">The sequence shown here is derived from an EMBL/GenBank/DDBJ whole genome shotgun (WGS) entry which is preliminary data.</text>
</comment>
<dbReference type="Pfam" id="PF00144">
    <property type="entry name" value="Beta-lactamase"/>
    <property type="match status" value="1"/>
</dbReference>
<protein>
    <submittedName>
        <fullName evidence="2">Beta-lactamase family protein</fullName>
    </submittedName>
</protein>
<sequence length="425" mass="49086">MSKNKKYISTSLLLALIGIVLISPIPWNHAHSNAKEDIVAFKASHKASDTVCTQIRLLSQEDSCKAQEIDQLLTSAYKKGRFSGQFLYAEQGRVIYKNCFGFSNIRARRDSIKPTSAFQLASLSKPFTAVAVMQLYQEGKLDINRTVKTYLPDFPFEKITVKELLQHRSGLQNYIYAAENFWPDKENPLQNSDLDKLMGTYAQRLDFKPGSRFRYCNTNYAYLALLVEKISGKSFGQYFEENIAQPLQMQNTFVYNAQEPQDERNIVRGYSYSRRTGFYQRRPDYLDGVVGDKGLMSNVEDLFRFDQALYSNAFLADTIRDLMFTPAVPLSERHENDYGLGFRIKQESPDHQIVYHNGWWKGFRSYFIHDYQRERTLIWLVNRSDVTINPYIEKIFDIAVSFSDAELAQETNANHSEDLDEAFGS</sequence>
<name>A0A9D9H0V7_9BACT</name>
<accession>A0A9D9H0V7</accession>
<dbReference type="PANTHER" id="PTHR46825:SF9">
    <property type="entry name" value="BETA-LACTAMASE-RELATED DOMAIN-CONTAINING PROTEIN"/>
    <property type="match status" value="1"/>
</dbReference>
<dbReference type="InterPro" id="IPR050491">
    <property type="entry name" value="AmpC-like"/>
</dbReference>
<evidence type="ECO:0000313" key="3">
    <source>
        <dbReference type="Proteomes" id="UP000823612"/>
    </source>
</evidence>
<dbReference type="Proteomes" id="UP000823612">
    <property type="component" value="Unassembled WGS sequence"/>
</dbReference>
<dbReference type="Gene3D" id="3.40.710.10">
    <property type="entry name" value="DD-peptidase/beta-lactamase superfamily"/>
    <property type="match status" value="1"/>
</dbReference>
<dbReference type="InterPro" id="IPR001466">
    <property type="entry name" value="Beta-lactam-related"/>
</dbReference>
<reference evidence="2" key="2">
    <citation type="journal article" date="2021" name="PeerJ">
        <title>Extensive microbial diversity within the chicken gut microbiome revealed by metagenomics and culture.</title>
        <authorList>
            <person name="Gilroy R."/>
            <person name="Ravi A."/>
            <person name="Getino M."/>
            <person name="Pursley I."/>
            <person name="Horton D.L."/>
            <person name="Alikhan N.F."/>
            <person name="Baker D."/>
            <person name="Gharbi K."/>
            <person name="Hall N."/>
            <person name="Watson M."/>
            <person name="Adriaenssens E.M."/>
            <person name="Foster-Nyarko E."/>
            <person name="Jarju S."/>
            <person name="Secka A."/>
            <person name="Antonio M."/>
            <person name="Oren A."/>
            <person name="Chaudhuri R.R."/>
            <person name="La Ragione R."/>
            <person name="Hildebrand F."/>
            <person name="Pallen M.J."/>
        </authorList>
    </citation>
    <scope>NUCLEOTIDE SEQUENCE</scope>
    <source>
        <strain evidence="2">2889</strain>
    </source>
</reference>